<dbReference type="AlphaFoldDB" id="A0A841HDD1"/>
<dbReference type="GO" id="GO:0016757">
    <property type="term" value="F:glycosyltransferase activity"/>
    <property type="evidence" value="ECO:0007669"/>
    <property type="project" value="InterPro"/>
</dbReference>
<protein>
    <submittedName>
        <fullName evidence="2">Glycosyltransferase involved in cell wall biosynthesis</fullName>
    </submittedName>
</protein>
<comment type="caution">
    <text evidence="2">The sequence shown here is derived from an EMBL/GenBank/DDBJ whole genome shotgun (WGS) entry which is preliminary data.</text>
</comment>
<dbReference type="InterPro" id="IPR001296">
    <property type="entry name" value="Glyco_trans_1"/>
</dbReference>
<organism evidence="2 3">
    <name type="scientific">Halobacterium salinarum</name>
    <name type="common">Halobacterium halobium</name>
    <dbReference type="NCBI Taxonomy" id="2242"/>
    <lineage>
        <taxon>Archaea</taxon>
        <taxon>Methanobacteriati</taxon>
        <taxon>Methanobacteriota</taxon>
        <taxon>Stenosarchaea group</taxon>
        <taxon>Halobacteria</taxon>
        <taxon>Halobacteriales</taxon>
        <taxon>Halobacteriaceae</taxon>
        <taxon>Halobacterium</taxon>
    </lineage>
</organism>
<gene>
    <name evidence="2" type="ORF">HNR49_001488</name>
</gene>
<dbReference type="SUPFAM" id="SSF53756">
    <property type="entry name" value="UDP-Glycosyltransferase/glycogen phosphorylase"/>
    <property type="match status" value="1"/>
</dbReference>
<dbReference type="Proteomes" id="UP000642919">
    <property type="component" value="Unassembled WGS sequence"/>
</dbReference>
<accession>A0A841HDD1</accession>
<dbReference type="OMA" id="ENAFICS"/>
<dbReference type="Gene3D" id="3.40.50.2000">
    <property type="entry name" value="Glycogen Phosphorylase B"/>
    <property type="match status" value="1"/>
</dbReference>
<dbReference type="Pfam" id="PF00534">
    <property type="entry name" value="Glycos_transf_1"/>
    <property type="match status" value="1"/>
</dbReference>
<reference evidence="2" key="1">
    <citation type="submission" date="2020-08" db="EMBL/GenBank/DDBJ databases">
        <title>Genomic Encyclopedia of Type Strains, Phase IV (KMG-IV): sequencing the most valuable type-strain genomes for metagenomic binning, comparative biology and taxonomic classification.</title>
        <authorList>
            <person name="Goeker M."/>
        </authorList>
    </citation>
    <scope>NUCLEOTIDE SEQUENCE</scope>
    <source>
        <strain evidence="2">DSM 669</strain>
    </source>
</reference>
<proteinExistence type="predicted"/>
<evidence type="ECO:0000313" key="2">
    <source>
        <dbReference type="EMBL" id="MBB6090115.1"/>
    </source>
</evidence>
<evidence type="ECO:0000259" key="1">
    <source>
        <dbReference type="Pfam" id="PF00534"/>
    </source>
</evidence>
<feature type="domain" description="Glycosyl transferase family 1" evidence="1">
    <location>
        <begin position="198"/>
        <end position="348"/>
    </location>
</feature>
<dbReference type="GeneID" id="68693821"/>
<dbReference type="RefSeq" id="WP_010902726.1">
    <property type="nucleotide sequence ID" value="NZ_CP128377.1"/>
</dbReference>
<keyword evidence="2" id="KW-0808">Transferase</keyword>
<name>A0A841HDD1_HALSI</name>
<evidence type="ECO:0000313" key="3">
    <source>
        <dbReference type="Proteomes" id="UP000642919"/>
    </source>
</evidence>
<dbReference type="EMBL" id="JACHGX010000004">
    <property type="protein sequence ID" value="MBB6090115.1"/>
    <property type="molecule type" value="Genomic_DNA"/>
</dbReference>
<sequence length="367" mass="38729">MARVAVLHNTLDFRGGADAVCVHTCAALAAAHDVALFTISETTPDAVGAQFDVDVSVPVVAPPGASNVAAALSAAAPTVGPQLAARSVLLRAFFRRHASAYDVAVSTANELAVPLPSVQYVHFPQFRCDTTPTADPGRLNGVWSRLAAPAADRPDTRYLANSAWTADAFEASYDRRPTVCHPPVDPIDGVPWGARADRIVVLGRIAPDKRTLDAIDVVDALRARGHDLTCTIVGAAPAAYRDYVADVRAAADSRPYVTVETDVPRGRITELLGRSRYGLNLKPIEHFGMAVAEYVASGMLAFAPDSGGQVDVLDGDDDVLFEGVAGAVDAIAAAIDDGLQPSLPRDRFGRDRFADAIRRQVAAVCPD</sequence>